<dbReference type="PANTHER" id="PTHR43280">
    <property type="entry name" value="ARAC-FAMILY TRANSCRIPTIONAL REGULATOR"/>
    <property type="match status" value="1"/>
</dbReference>
<proteinExistence type="predicted"/>
<dbReference type="SUPFAM" id="SSF46689">
    <property type="entry name" value="Homeodomain-like"/>
    <property type="match status" value="1"/>
</dbReference>
<reference evidence="5 6" key="1">
    <citation type="submission" date="2018-01" db="EMBL/GenBank/DDBJ databases">
        <title>Complete genome sequences of 14 Citrobacter spp. isolated from plant in Canada.</title>
        <authorList>
            <person name="Bhandare S.G."/>
            <person name="Colavecchio A."/>
            <person name="Jeukens J."/>
            <person name="Emond-Rheault J.-G."/>
            <person name="Freschi L."/>
            <person name="Hamel J."/>
            <person name="Kukavica-Ibrulj I."/>
            <person name="Levesque R."/>
            <person name="Goodridge L."/>
        </authorList>
    </citation>
    <scope>NUCLEOTIDE SEQUENCE [LARGE SCALE GENOMIC DNA]</scope>
    <source>
        <strain evidence="5 6">S1285</strain>
    </source>
</reference>
<dbReference type="GO" id="GO:0043565">
    <property type="term" value="F:sequence-specific DNA binding"/>
    <property type="evidence" value="ECO:0007669"/>
    <property type="project" value="InterPro"/>
</dbReference>
<dbReference type="AlphaFoldDB" id="A0A2S4S2K2"/>
<dbReference type="SMART" id="SM00342">
    <property type="entry name" value="HTH_ARAC"/>
    <property type="match status" value="1"/>
</dbReference>
<dbReference type="Pfam" id="PF12833">
    <property type="entry name" value="HTH_18"/>
    <property type="match status" value="1"/>
</dbReference>
<dbReference type="RefSeq" id="WP_103775012.1">
    <property type="nucleotide sequence ID" value="NZ_PQLX01000001.1"/>
</dbReference>
<comment type="caution">
    <text evidence="5">The sequence shown here is derived from an EMBL/GenBank/DDBJ whole genome shotgun (WGS) entry which is preliminary data.</text>
</comment>
<dbReference type="PROSITE" id="PS01124">
    <property type="entry name" value="HTH_ARAC_FAMILY_2"/>
    <property type="match status" value="1"/>
</dbReference>
<keyword evidence="3" id="KW-0804">Transcription</keyword>
<dbReference type="EMBL" id="PQLX01000001">
    <property type="protein sequence ID" value="POU68093.1"/>
    <property type="molecule type" value="Genomic_DNA"/>
</dbReference>
<name>A0A2S4S2K2_CITAM</name>
<evidence type="ECO:0000259" key="4">
    <source>
        <dbReference type="PROSITE" id="PS01124"/>
    </source>
</evidence>
<keyword evidence="1" id="KW-0805">Transcription regulation</keyword>
<evidence type="ECO:0000256" key="2">
    <source>
        <dbReference type="ARBA" id="ARBA00023125"/>
    </source>
</evidence>
<gene>
    <name evidence="5" type="ORF">C3430_03165</name>
</gene>
<keyword evidence="2" id="KW-0238">DNA-binding</keyword>
<evidence type="ECO:0000256" key="3">
    <source>
        <dbReference type="ARBA" id="ARBA00023163"/>
    </source>
</evidence>
<organism evidence="5 6">
    <name type="scientific">Citrobacter amalonaticus</name>
    <dbReference type="NCBI Taxonomy" id="35703"/>
    <lineage>
        <taxon>Bacteria</taxon>
        <taxon>Pseudomonadati</taxon>
        <taxon>Pseudomonadota</taxon>
        <taxon>Gammaproteobacteria</taxon>
        <taxon>Enterobacterales</taxon>
        <taxon>Enterobacteriaceae</taxon>
        <taxon>Citrobacter</taxon>
    </lineage>
</organism>
<sequence length="248" mass="28622">MEKAFSWQNTSEKVELNADSLLLVKASSTEQHQQITQYVTKNGARYCVTAVHRKVISLVFTEKQLWLSFPEDVQYLCLSMHPLCEIMAFLDESQQVPGDNKDKEFFLNADITSYDELIYWFICCYLMGNARDDYPELLAHIRRQESYFLTSYLIKNRCSNEKINTLCQTYGLSYSYFRKISKRYLGSSAKTKMSEWRLAQTILDIIEDDSSITDIALKNGYSSSAHVCSTFKSVLGISPYAIRKMNGK</sequence>
<dbReference type="InterPro" id="IPR009057">
    <property type="entry name" value="Homeodomain-like_sf"/>
</dbReference>
<evidence type="ECO:0000313" key="5">
    <source>
        <dbReference type="EMBL" id="POU68093.1"/>
    </source>
</evidence>
<dbReference type="PANTHER" id="PTHR43280:SF2">
    <property type="entry name" value="HTH-TYPE TRANSCRIPTIONAL REGULATOR EXSA"/>
    <property type="match status" value="1"/>
</dbReference>
<evidence type="ECO:0000313" key="6">
    <source>
        <dbReference type="Proteomes" id="UP000237003"/>
    </source>
</evidence>
<dbReference type="OrthoDB" id="9809338at2"/>
<dbReference type="Proteomes" id="UP000237003">
    <property type="component" value="Unassembled WGS sequence"/>
</dbReference>
<evidence type="ECO:0000256" key="1">
    <source>
        <dbReference type="ARBA" id="ARBA00023015"/>
    </source>
</evidence>
<dbReference type="GO" id="GO:0003700">
    <property type="term" value="F:DNA-binding transcription factor activity"/>
    <property type="evidence" value="ECO:0007669"/>
    <property type="project" value="InterPro"/>
</dbReference>
<accession>A0A2S4S2K2</accession>
<dbReference type="InterPro" id="IPR018060">
    <property type="entry name" value="HTH_AraC"/>
</dbReference>
<dbReference type="Gene3D" id="1.10.10.60">
    <property type="entry name" value="Homeodomain-like"/>
    <property type="match status" value="1"/>
</dbReference>
<feature type="domain" description="HTH araC/xylS-type" evidence="4">
    <location>
        <begin position="147"/>
        <end position="245"/>
    </location>
</feature>
<protein>
    <recommendedName>
        <fullName evidence="4">HTH araC/xylS-type domain-containing protein</fullName>
    </recommendedName>
</protein>